<dbReference type="Proteomes" id="UP000596427">
    <property type="component" value="Chromosome"/>
</dbReference>
<dbReference type="GO" id="GO:0005524">
    <property type="term" value="F:ATP binding"/>
    <property type="evidence" value="ECO:0007669"/>
    <property type="project" value="InterPro"/>
</dbReference>
<dbReference type="GO" id="GO:0043565">
    <property type="term" value="F:sequence-specific DNA binding"/>
    <property type="evidence" value="ECO:0007669"/>
    <property type="project" value="InterPro"/>
</dbReference>
<protein>
    <submittedName>
        <fullName evidence="2">Chromosomal replication initiator DnaA</fullName>
    </submittedName>
</protein>
<dbReference type="GO" id="GO:0006275">
    <property type="term" value="P:regulation of DNA replication"/>
    <property type="evidence" value="ECO:0007669"/>
    <property type="project" value="InterPro"/>
</dbReference>
<evidence type="ECO:0000259" key="1">
    <source>
        <dbReference type="SMART" id="SM00760"/>
    </source>
</evidence>
<dbReference type="KEGG" id="xdi:EZH22_04280"/>
<proteinExistence type="predicted"/>
<dbReference type="InterPro" id="IPR013159">
    <property type="entry name" value="DnaA_C"/>
</dbReference>
<dbReference type="InterPro" id="IPR010921">
    <property type="entry name" value="Trp_repressor/repl_initiator"/>
</dbReference>
<dbReference type="SMART" id="SM00760">
    <property type="entry name" value="Bac_DnaA_C"/>
    <property type="match status" value="1"/>
</dbReference>
<dbReference type="EMBL" id="CP063362">
    <property type="protein sequence ID" value="QRG07620.1"/>
    <property type="molecule type" value="Genomic_DNA"/>
</dbReference>
<evidence type="ECO:0000313" key="2">
    <source>
        <dbReference type="EMBL" id="QRG07620.1"/>
    </source>
</evidence>
<sequence length="126" mass="13517">MHHLVSSPSVGASADADGPCGADLATGSRTSYRVITALVAAATGVSVEVLLARHRCTAPVAAARQLAMYLAHVALGLTQTEVALAFGRDRTTVAHACRRIEDLRDQAAFDRKVARMEECLRWVMER</sequence>
<reference evidence="2 3" key="1">
    <citation type="submission" date="2020-10" db="EMBL/GenBank/DDBJ databases">
        <title>Degradation of 1,4-Dioxane by Xanthobacter sp. YN2, via a Novel Group-2 Soluble Di-Iron Monooxygenase.</title>
        <authorList>
            <person name="Ma F."/>
            <person name="Wang Y."/>
            <person name="Yang J."/>
            <person name="Guo H."/>
            <person name="Su D."/>
            <person name="Yu L."/>
        </authorList>
    </citation>
    <scope>NUCLEOTIDE SEQUENCE [LARGE SCALE GENOMIC DNA]</scope>
    <source>
        <strain evidence="2 3">YN2</strain>
    </source>
</reference>
<dbReference type="AlphaFoldDB" id="A0A974PQ35"/>
<keyword evidence="3" id="KW-1185">Reference proteome</keyword>
<gene>
    <name evidence="2" type="ORF">EZH22_04280</name>
</gene>
<name>A0A974PQ35_9HYPH</name>
<dbReference type="GO" id="GO:0006270">
    <property type="term" value="P:DNA replication initiation"/>
    <property type="evidence" value="ECO:0007669"/>
    <property type="project" value="InterPro"/>
</dbReference>
<dbReference type="CDD" id="cd06571">
    <property type="entry name" value="Bac_DnaA_C"/>
    <property type="match status" value="1"/>
</dbReference>
<dbReference type="SUPFAM" id="SSF48295">
    <property type="entry name" value="TrpR-like"/>
    <property type="match status" value="1"/>
</dbReference>
<dbReference type="Gene3D" id="1.10.1750.10">
    <property type="match status" value="1"/>
</dbReference>
<evidence type="ECO:0000313" key="3">
    <source>
        <dbReference type="Proteomes" id="UP000596427"/>
    </source>
</evidence>
<organism evidence="2 3">
    <name type="scientific">Xanthobacter dioxanivorans</name>
    <dbReference type="NCBI Taxonomy" id="2528964"/>
    <lineage>
        <taxon>Bacteria</taxon>
        <taxon>Pseudomonadati</taxon>
        <taxon>Pseudomonadota</taxon>
        <taxon>Alphaproteobacteria</taxon>
        <taxon>Hyphomicrobiales</taxon>
        <taxon>Xanthobacteraceae</taxon>
        <taxon>Xanthobacter</taxon>
    </lineage>
</organism>
<accession>A0A974PQ35</accession>
<dbReference type="RefSeq" id="WP_203194533.1">
    <property type="nucleotide sequence ID" value="NZ_CP063362.1"/>
</dbReference>
<dbReference type="Pfam" id="PF08299">
    <property type="entry name" value="Bac_DnaA_C"/>
    <property type="match status" value="1"/>
</dbReference>
<feature type="domain" description="Chromosomal replication initiator DnaA C-terminal" evidence="1">
    <location>
        <begin position="31"/>
        <end position="100"/>
    </location>
</feature>